<dbReference type="Proteomes" id="UP000004524">
    <property type="component" value="Unassembled WGS sequence"/>
</dbReference>
<reference evidence="1 2" key="1">
    <citation type="journal article" date="2010" name="Microb. Ecol.">
        <title>Comparative genome analysis of Prevotella ruminicola and Prevotella bryantii: insights into their environmental niche.</title>
        <authorList>
            <consortium name="North American Consortium for Rumen Bacteria"/>
            <person name="Purushe J."/>
            <person name="Fouts D.E."/>
            <person name="Morrison M."/>
            <person name="White B.A."/>
            <person name="Mackie R.I."/>
            <person name="Coutinho P.M."/>
            <person name="Henrissat B."/>
            <person name="Nelson K.E."/>
        </authorList>
    </citation>
    <scope>NUCLEOTIDE SEQUENCE [LARGE SCALE GENOMIC DNA]</scope>
    <source>
        <strain evidence="1 2">B14</strain>
    </source>
</reference>
<sequence>MKTLHHLNVYLFLLFLLIGKMSTSLSAQNVLCRENHLMLTDSLNKIPIDYFAPGEGGENKLWNISDYLDYSRKNLVYHYRDSAQYFHERDQKQIKYYQLHSDSLFLTSYESPLKKIIYSKPPLQVKYPLCYGDSTGSTFSGIGLYCGNHFYKEDGTVSVKADAFGSLILSEDDTIRNVLRLNSIKSYYMSMDMNAEALDTAKMKQIIEEHYEWYARGYRYPLIETIISTSYANMSPIGTTYQAYCYLPENQRTINDSINKEILHSDSVTQFHQNQLSKDIFHYSIHVNNGTVILNYNLDDDAHIVTMISSSMGIIYRRKEWNKSLGNGYSSSIDCSRLRQGQYVLYINVNGKIYSEKVNI</sequence>
<protein>
    <recommendedName>
        <fullName evidence="3">Por secretion system C-terminal sorting domain-containing protein</fullName>
    </recommendedName>
</protein>
<dbReference type="AlphaFoldDB" id="D8DSZ2"/>
<dbReference type="EMBL" id="ADWO01000005">
    <property type="protein sequence ID" value="EFI73447.1"/>
    <property type="molecule type" value="Genomic_DNA"/>
</dbReference>
<comment type="caution">
    <text evidence="1">The sequence shown here is derived from an EMBL/GenBank/DDBJ whole genome shotgun (WGS) entry which is preliminary data.</text>
</comment>
<gene>
    <name evidence="1" type="ORF">PBR_0942</name>
</gene>
<name>D8DSZ2_9BACT</name>
<evidence type="ECO:0008006" key="3">
    <source>
        <dbReference type="Google" id="ProtNLM"/>
    </source>
</evidence>
<organism evidence="1 2">
    <name type="scientific">Segatella baroniae B14</name>
    <dbReference type="NCBI Taxonomy" id="752555"/>
    <lineage>
        <taxon>Bacteria</taxon>
        <taxon>Pseudomonadati</taxon>
        <taxon>Bacteroidota</taxon>
        <taxon>Bacteroidia</taxon>
        <taxon>Bacteroidales</taxon>
        <taxon>Prevotellaceae</taxon>
        <taxon>Segatella</taxon>
    </lineage>
</organism>
<keyword evidence="2" id="KW-1185">Reference proteome</keyword>
<evidence type="ECO:0000313" key="1">
    <source>
        <dbReference type="EMBL" id="EFI73447.1"/>
    </source>
</evidence>
<accession>D8DSZ2</accession>
<proteinExistence type="predicted"/>
<evidence type="ECO:0000313" key="2">
    <source>
        <dbReference type="Proteomes" id="UP000004524"/>
    </source>
</evidence>